<dbReference type="Pfam" id="PF22240">
    <property type="entry name" value="ISP_coupler"/>
    <property type="match status" value="1"/>
</dbReference>
<dbReference type="GO" id="GO:0003677">
    <property type="term" value="F:DNA binding"/>
    <property type="evidence" value="ECO:0007669"/>
    <property type="project" value="InterPro"/>
</dbReference>
<dbReference type="GO" id="GO:0005524">
    <property type="term" value="F:ATP binding"/>
    <property type="evidence" value="ECO:0007669"/>
    <property type="project" value="InterPro"/>
</dbReference>
<dbReference type="InterPro" id="IPR011856">
    <property type="entry name" value="tRNA_endonuc-like_dom_sf"/>
</dbReference>
<dbReference type="Pfam" id="PF13156">
    <property type="entry name" value="Mrr_cat_2"/>
    <property type="match status" value="1"/>
</dbReference>
<dbReference type="InterPro" id="IPR003356">
    <property type="entry name" value="DNA_methylase_A-5"/>
</dbReference>
<dbReference type="SUPFAM" id="SSF52540">
    <property type="entry name" value="P-loop containing nucleoside triphosphate hydrolases"/>
    <property type="match status" value="1"/>
</dbReference>
<dbReference type="EMBL" id="OV915080">
    <property type="protein sequence ID" value="CAH1705974.1"/>
    <property type="molecule type" value="Genomic_DNA"/>
</dbReference>
<dbReference type="GO" id="GO:0016787">
    <property type="term" value="F:hydrolase activity"/>
    <property type="evidence" value="ECO:0007669"/>
    <property type="project" value="UniProtKB-KW"/>
</dbReference>
<evidence type="ECO:0000256" key="2">
    <source>
        <dbReference type="ARBA" id="ARBA00022801"/>
    </source>
</evidence>
<evidence type="ECO:0000256" key="1">
    <source>
        <dbReference type="ARBA" id="ARBA00022747"/>
    </source>
</evidence>
<evidence type="ECO:0000256" key="3">
    <source>
        <dbReference type="SAM" id="MobiDB-lite"/>
    </source>
</evidence>
<dbReference type="InterPro" id="IPR011335">
    <property type="entry name" value="Restrct_endonuc-II-like"/>
</dbReference>
<dbReference type="Gene3D" id="3.40.1350.10">
    <property type="match status" value="1"/>
</dbReference>
<dbReference type="CDD" id="cd18785">
    <property type="entry name" value="SF2_C"/>
    <property type="match status" value="1"/>
</dbReference>
<proteinExistence type="predicted"/>
<dbReference type="Gene3D" id="3.40.50.300">
    <property type="entry name" value="P-loop containing nucleotide triphosphate hydrolases"/>
    <property type="match status" value="2"/>
</dbReference>
<keyword evidence="5" id="KW-0808">Transferase</keyword>
<dbReference type="InterPro" id="IPR001650">
    <property type="entry name" value="Helicase_C-like"/>
</dbReference>
<keyword evidence="5" id="KW-0489">Methyltransferase</keyword>
<dbReference type="InterPro" id="IPR027417">
    <property type="entry name" value="P-loop_NTPase"/>
</dbReference>
<keyword evidence="2" id="KW-0378">Hydrolase</keyword>
<dbReference type="InterPro" id="IPR041635">
    <property type="entry name" value="Type_ISP_LLaBIII_C"/>
</dbReference>
<gene>
    <name evidence="5" type="ORF">LDD865_0815</name>
</gene>
<dbReference type="Proteomes" id="UP001295440">
    <property type="component" value="Chromosome"/>
</dbReference>
<dbReference type="PRINTS" id="PR00507">
    <property type="entry name" value="N12N6MTFRASE"/>
</dbReference>
<dbReference type="GO" id="GO:0009307">
    <property type="term" value="P:DNA restriction-modification system"/>
    <property type="evidence" value="ECO:0007669"/>
    <property type="project" value="UniProtKB-KW"/>
</dbReference>
<dbReference type="Pfam" id="PF18135">
    <property type="entry name" value="Type_ISP_C"/>
    <property type="match status" value="1"/>
</dbReference>
<dbReference type="Pfam" id="PF04851">
    <property type="entry name" value="ResIII"/>
    <property type="match status" value="1"/>
</dbReference>
<evidence type="ECO:0000313" key="6">
    <source>
        <dbReference type="Proteomes" id="UP001295440"/>
    </source>
</evidence>
<feature type="domain" description="Helicase C-terminal" evidence="4">
    <location>
        <begin position="465"/>
        <end position="643"/>
    </location>
</feature>
<name>A0AAU9R2R0_9LACO</name>
<dbReference type="GO" id="GO:0032259">
    <property type="term" value="P:methylation"/>
    <property type="evidence" value="ECO:0007669"/>
    <property type="project" value="UniProtKB-KW"/>
</dbReference>
<dbReference type="SUPFAM" id="SSF52980">
    <property type="entry name" value="Restriction endonuclease-like"/>
    <property type="match status" value="1"/>
</dbReference>
<dbReference type="GO" id="GO:0009007">
    <property type="term" value="F:site-specific DNA-methyltransferase (adenine-specific) activity"/>
    <property type="evidence" value="ECO:0007669"/>
    <property type="project" value="UniProtKB-EC"/>
</dbReference>
<dbReference type="EC" id="2.1.1.72" evidence="5"/>
<feature type="region of interest" description="Disordered" evidence="3">
    <location>
        <begin position="653"/>
        <end position="674"/>
    </location>
</feature>
<sequence>MASFNELIEQINKNLPNDGKHTRDRGTAFEKMAVAYFKNEPAYKNKFSDVWMLSEVPAEYNISRVDTGVDIVAKDRVSGKLTAIQAKFYKGKVSKSDIDSFVAEASKNYYADGILISTTDEWNKHAENDLEGLSKPITRIGLSQLENADIDWQLFDFDSRNENLRHKAKKMRDYQIEAVEKSVAYFKDHSRGKLVMAPGTGKTFTSLKIAEALMEQSGKDVYNVLYLVPSIQLLSQTLFSWNSDVNPDLQMDSFSVVSDNKATKQKTGDDDLSAKDIGFPATTNVDQFMENYHALKDVDGKHIRVVFSTYQSIDVIGRAQKQGFPEFDLIISDEAHRTTGAAQMGEPSVFTKVHSNQNVKGKLRLYQTATPKVYGSDAKKKAESESYVISSMDDKDIYGEEIFRLGFGDAVNRGYLTDYKVSVIAVSESYINKNMQSILSNDDSELVTDDVGKIIGVWNAMVKRNGKTGVIEGAPMKRAILFTDKIVHSKEITDEFNSVVNDYLDDQSEGSYYVNVKHVDGGLNALQKKNALDWLEGEIPENEARILSNVRFLTEGIDVPNLDAVIFFSPKKSQVDIVQAVGRIMRRFEGKKYGYIILPIVIDANVDPATALDNNKKYQQVWQVLNALRSTDERFEAEINKLELNRKKSDRVTINPVHNHPSRPVTQERGEEAERKWENGEQLSLDLNTDEVSDIEQAFYGKIVKKVGDRRYLEDWSADVARIAQRHIAKIKDLVDSQSGAKMAFDTFIKGLRYNINDSIDEEQAIEMLAQHLITQPVFQALFGEYSFVNNNPVSKAMNDVISAFSLFGFDKEQKELEPFYESVKLRASGIDNAEAKQKIIVTLYDNFFRKGFKKTTEQMGIVFTPVEVVDFIVKSVDWALDKYLGRSLADENVHILDPFTGTGTFITRTLQYLKQQMDQGKITYADILRKYMHELHANEIVLLSYYIAAINIETVFDEVNGPDEGYVPFNGIVLTDTFESTEEQPVLDDKLFGENNARLKEQQKEPITVIIGNPPYSVGQKNANDNNQNLHYPQLEQALRNTYVTSSKSSLSKGTYDSYVKAFRWATDRLGDRGIIGFVTNGSYIDSNSTDGLRASFYKEFNYLYIFNLRGNQRTQGELSRKEGGKIFGSGSRAPIAISILIKDGSDNHELYYHDIGDYLSRKEKLQILKNSSSIDGLDWKQIIPDKNQDWINQRDPNYQNYVSIVGEQASPFYNNAIGVSTNRDAWVYGYDRSSVLKHVKTLEDNYNTEVEKNEREVGLLDPKKIKWTVKLKDYLNKGLKLEFDPSKIQLSMYRPYTKKWLYFNYDVVERPGQYYKKWGKDNLTLLTTGRGASRDFSVLATNVIPNMDTLEKGQGFMRYENEKKDESNLFEASHDNVNQAFADKLGLSLDDTFAYVYGLLNSPEYQQEYANDLKKDLARIPVVAEKEKYVEVGKKLIDLHINYEEVPVYEGVQIVSRENPSYVVKKMKFGKKRDAESGKLKKDKSTIIFNSDITIKDIPEKAYEYVVNGRSAIEWIMDQYQVKTDKKSGITDDPNDFSDDPKYIFNLLLRIINVSLQTVDLVNSLPKLEIIE</sequence>
<dbReference type="InterPro" id="IPR014001">
    <property type="entry name" value="Helicase_ATP-bd"/>
</dbReference>
<dbReference type="InterPro" id="IPR050742">
    <property type="entry name" value="Helicase_Restrict-Modif_Enz"/>
</dbReference>
<dbReference type="GO" id="GO:0005829">
    <property type="term" value="C:cytosol"/>
    <property type="evidence" value="ECO:0007669"/>
    <property type="project" value="TreeGrafter"/>
</dbReference>
<evidence type="ECO:0000313" key="5">
    <source>
        <dbReference type="EMBL" id="CAH1705974.1"/>
    </source>
</evidence>
<protein>
    <submittedName>
        <fullName evidence="5">Site-specific DNA-methyltransferase (Adenine-specific)</fullName>
        <ecNumber evidence="5">2.1.1.72</ecNumber>
    </submittedName>
</protein>
<dbReference type="Gene3D" id="3.40.50.150">
    <property type="entry name" value="Vaccinia Virus protein VP39"/>
    <property type="match status" value="1"/>
</dbReference>
<dbReference type="GO" id="GO:0008170">
    <property type="term" value="F:N-methyltransferase activity"/>
    <property type="evidence" value="ECO:0007669"/>
    <property type="project" value="InterPro"/>
</dbReference>
<reference evidence="5" key="1">
    <citation type="submission" date="2022-02" db="EMBL/GenBank/DDBJ databases">
        <authorList>
            <person name="Deutsch MARIE S."/>
        </authorList>
    </citation>
    <scope>NUCLEOTIDE SEQUENCE</scope>
    <source>
        <strain evidence="5">CIRM-BIA865</strain>
    </source>
</reference>
<dbReference type="Pfam" id="PF02384">
    <property type="entry name" value="N6_Mtase"/>
    <property type="match status" value="1"/>
</dbReference>
<dbReference type="PANTHER" id="PTHR47396">
    <property type="entry name" value="TYPE I RESTRICTION ENZYME ECOKI R PROTEIN"/>
    <property type="match status" value="1"/>
</dbReference>
<dbReference type="PROSITE" id="PS00092">
    <property type="entry name" value="N6_MTASE"/>
    <property type="match status" value="1"/>
</dbReference>
<dbReference type="InterPro" id="IPR029063">
    <property type="entry name" value="SAM-dependent_MTases_sf"/>
</dbReference>
<dbReference type="Pfam" id="PF00271">
    <property type="entry name" value="Helicase_C"/>
    <property type="match status" value="1"/>
</dbReference>
<dbReference type="CDD" id="cd22333">
    <property type="entry name" value="LlaBIII_nuclease-like"/>
    <property type="match status" value="1"/>
</dbReference>
<dbReference type="REBASE" id="742935">
    <property type="entry name" value="Lde865ORF815P"/>
</dbReference>
<dbReference type="PROSITE" id="PS51194">
    <property type="entry name" value="HELICASE_CTER"/>
    <property type="match status" value="1"/>
</dbReference>
<accession>A0AAU9R2R0</accession>
<dbReference type="InterPro" id="IPR006935">
    <property type="entry name" value="Helicase/UvrB_N"/>
</dbReference>
<dbReference type="InterPro" id="IPR053980">
    <property type="entry name" value="ISP_coupler"/>
</dbReference>
<dbReference type="PANTHER" id="PTHR47396:SF1">
    <property type="entry name" value="ATP-DEPENDENT HELICASE IRC3-RELATED"/>
    <property type="match status" value="1"/>
</dbReference>
<dbReference type="SMART" id="SM00487">
    <property type="entry name" value="DEXDc"/>
    <property type="match status" value="1"/>
</dbReference>
<dbReference type="CDD" id="cd17926">
    <property type="entry name" value="DEXHc_RE"/>
    <property type="match status" value="1"/>
</dbReference>
<keyword evidence="1" id="KW-0680">Restriction system</keyword>
<evidence type="ECO:0000259" key="4">
    <source>
        <dbReference type="PROSITE" id="PS51194"/>
    </source>
</evidence>
<dbReference type="InterPro" id="IPR002052">
    <property type="entry name" value="DNA_methylase_N6_adenine_CS"/>
</dbReference>
<dbReference type="SUPFAM" id="SSF53335">
    <property type="entry name" value="S-adenosyl-L-methionine-dependent methyltransferases"/>
    <property type="match status" value="1"/>
</dbReference>
<dbReference type="InterPro" id="IPR039442">
    <property type="entry name" value="Mrr-like_dom"/>
</dbReference>
<organism evidence="5 6">
    <name type="scientific">Lactobacillus delbrueckii subsp. delbrueckii</name>
    <dbReference type="NCBI Taxonomy" id="83684"/>
    <lineage>
        <taxon>Bacteria</taxon>
        <taxon>Bacillati</taxon>
        <taxon>Bacillota</taxon>
        <taxon>Bacilli</taxon>
        <taxon>Lactobacillales</taxon>
        <taxon>Lactobacillaceae</taxon>
        <taxon>Lactobacillus</taxon>
    </lineage>
</organism>
<dbReference type="SMART" id="SM00490">
    <property type="entry name" value="HELICc"/>
    <property type="match status" value="1"/>
</dbReference>
<dbReference type="RefSeq" id="WP_260369507.1">
    <property type="nucleotide sequence ID" value="NZ_OV915080.1"/>
</dbReference>